<proteinExistence type="predicted"/>
<sequence length="83" mass="9302">MRAGWTARRCGTEGLLPSVSDWTPYDRQPSTMVLGLQRYCQIARAFRGDTLCRAAEKPGRIGAPYPSRLDLGNEWRCVVSISK</sequence>
<dbReference type="Proteomes" id="UP001586593">
    <property type="component" value="Unassembled WGS sequence"/>
</dbReference>
<name>A0ABR3VS11_9PEZI</name>
<gene>
    <name evidence="1" type="ORF">VTK73DRAFT_2552</name>
</gene>
<reference evidence="1 2" key="1">
    <citation type="journal article" date="2024" name="Commun. Biol.">
        <title>Comparative genomic analysis of thermophilic fungi reveals convergent evolutionary adaptations and gene losses.</title>
        <authorList>
            <person name="Steindorff A.S."/>
            <person name="Aguilar-Pontes M.V."/>
            <person name="Robinson A.J."/>
            <person name="Andreopoulos B."/>
            <person name="LaButti K."/>
            <person name="Kuo A."/>
            <person name="Mondo S."/>
            <person name="Riley R."/>
            <person name="Otillar R."/>
            <person name="Haridas S."/>
            <person name="Lipzen A."/>
            <person name="Grimwood J."/>
            <person name="Schmutz J."/>
            <person name="Clum A."/>
            <person name="Reid I.D."/>
            <person name="Moisan M.C."/>
            <person name="Butler G."/>
            <person name="Nguyen T.T.M."/>
            <person name="Dewar K."/>
            <person name="Conant G."/>
            <person name="Drula E."/>
            <person name="Henrissat B."/>
            <person name="Hansel C."/>
            <person name="Singer S."/>
            <person name="Hutchinson M.I."/>
            <person name="de Vries R.P."/>
            <person name="Natvig D.O."/>
            <person name="Powell A.J."/>
            <person name="Tsang A."/>
            <person name="Grigoriev I.V."/>
        </authorList>
    </citation>
    <scope>NUCLEOTIDE SEQUENCE [LARGE SCALE GENOMIC DNA]</scope>
    <source>
        <strain evidence="1 2">ATCC 24622</strain>
    </source>
</reference>
<comment type="caution">
    <text evidence="1">The sequence shown here is derived from an EMBL/GenBank/DDBJ whole genome shotgun (WGS) entry which is preliminary data.</text>
</comment>
<protein>
    <submittedName>
        <fullName evidence="1">Uncharacterized protein</fullName>
    </submittedName>
</protein>
<dbReference type="EMBL" id="JAZHXJ010001718">
    <property type="protein sequence ID" value="KAL1844439.1"/>
    <property type="molecule type" value="Genomic_DNA"/>
</dbReference>
<keyword evidence="2" id="KW-1185">Reference proteome</keyword>
<evidence type="ECO:0000313" key="2">
    <source>
        <dbReference type="Proteomes" id="UP001586593"/>
    </source>
</evidence>
<organism evidence="1 2">
    <name type="scientific">Phialemonium thermophilum</name>
    <dbReference type="NCBI Taxonomy" id="223376"/>
    <lineage>
        <taxon>Eukaryota</taxon>
        <taxon>Fungi</taxon>
        <taxon>Dikarya</taxon>
        <taxon>Ascomycota</taxon>
        <taxon>Pezizomycotina</taxon>
        <taxon>Sordariomycetes</taxon>
        <taxon>Sordariomycetidae</taxon>
        <taxon>Cephalothecales</taxon>
        <taxon>Cephalothecaceae</taxon>
        <taxon>Phialemonium</taxon>
    </lineage>
</organism>
<evidence type="ECO:0000313" key="1">
    <source>
        <dbReference type="EMBL" id="KAL1844439.1"/>
    </source>
</evidence>
<accession>A0ABR3VS11</accession>